<feature type="transmembrane region" description="Helical" evidence="6">
    <location>
        <begin position="296"/>
        <end position="314"/>
    </location>
</feature>
<dbReference type="CDD" id="cd17473">
    <property type="entry name" value="MFS_arabinose_efflux_permease_like"/>
    <property type="match status" value="1"/>
</dbReference>
<evidence type="ECO:0000259" key="7">
    <source>
        <dbReference type="PROSITE" id="PS50850"/>
    </source>
</evidence>
<sequence length="406" mass="42977">MKKWVMLPVGKTSRTGIFRTAAWNHRQQLLILLAAGCLTTMTGGVVSPVLPEMVQQLQLDPRWAGTLVSLHALTSALCTPLMGLVADRVGKLKVLIPCLMLYAVFGVSTAFFTHMPLLLASRGLLGAASGGVAAATIGLLGGMYDGEARSRILGYATSIMTTSAIFFPLLGGWAGGMGWQYAFYLYGLGLPLAVVAAFSLRERRGRSPSILGDGNQTQQLQELLRNPNIIALYLFIGAAAMIVYAVVIYTPLYLKQAIGAEPELNGLVLAVRLVGAAIVSAFGASRIARRMGRNRAIAFGFSLMSMTLVTIPFLTQLYLILPTAILFGAGFGIITPNLYDKLADLSPADSKTTVLAIGTGFNSLGQFASPVILGPIWKYAGLPPVFYAAGVIAAAASFVSLAQAKK</sequence>
<feature type="transmembrane region" description="Helical" evidence="6">
    <location>
        <begin position="119"/>
        <end position="140"/>
    </location>
</feature>
<protein>
    <submittedName>
        <fullName evidence="8">MFS transporter</fullName>
    </submittedName>
</protein>
<dbReference type="PROSITE" id="PS50850">
    <property type="entry name" value="MFS"/>
    <property type="match status" value="1"/>
</dbReference>
<feature type="transmembrane region" description="Helical" evidence="6">
    <location>
        <begin position="181"/>
        <end position="200"/>
    </location>
</feature>
<evidence type="ECO:0000256" key="3">
    <source>
        <dbReference type="ARBA" id="ARBA00022692"/>
    </source>
</evidence>
<feature type="domain" description="Major facilitator superfamily (MFS) profile" evidence="7">
    <location>
        <begin position="28"/>
        <end position="406"/>
    </location>
</feature>
<dbReference type="InterPro" id="IPR020846">
    <property type="entry name" value="MFS_dom"/>
</dbReference>
<keyword evidence="2" id="KW-1003">Cell membrane</keyword>
<dbReference type="AlphaFoldDB" id="A0A9E8ZIC6"/>
<keyword evidence="4 6" id="KW-1133">Transmembrane helix</keyword>
<keyword evidence="9" id="KW-1185">Reference proteome</keyword>
<dbReference type="GO" id="GO:0005886">
    <property type="term" value="C:plasma membrane"/>
    <property type="evidence" value="ECO:0007669"/>
    <property type="project" value="UniProtKB-SubCell"/>
</dbReference>
<feature type="transmembrane region" description="Helical" evidence="6">
    <location>
        <begin position="320"/>
        <end position="340"/>
    </location>
</feature>
<evidence type="ECO:0000256" key="6">
    <source>
        <dbReference type="SAM" id="Phobius"/>
    </source>
</evidence>
<dbReference type="PANTHER" id="PTHR43124">
    <property type="entry name" value="PURINE EFFLUX PUMP PBUE"/>
    <property type="match status" value="1"/>
</dbReference>
<dbReference type="GO" id="GO:0022857">
    <property type="term" value="F:transmembrane transporter activity"/>
    <property type="evidence" value="ECO:0007669"/>
    <property type="project" value="InterPro"/>
</dbReference>
<name>A0A9E8ZIC6_9CYAN</name>
<dbReference type="InterPro" id="IPR050189">
    <property type="entry name" value="MFS_Efflux_Transporters"/>
</dbReference>
<dbReference type="SUPFAM" id="SSF103473">
    <property type="entry name" value="MFS general substrate transporter"/>
    <property type="match status" value="1"/>
</dbReference>
<dbReference type="Pfam" id="PF07690">
    <property type="entry name" value="MFS_1"/>
    <property type="match status" value="1"/>
</dbReference>
<keyword evidence="3 6" id="KW-0812">Transmembrane</keyword>
<dbReference type="EMBL" id="CP113797">
    <property type="protein sequence ID" value="WAL62339.1"/>
    <property type="molecule type" value="Genomic_DNA"/>
</dbReference>
<dbReference type="PANTHER" id="PTHR43124:SF3">
    <property type="entry name" value="CHLORAMPHENICOL EFFLUX PUMP RV0191"/>
    <property type="match status" value="1"/>
</dbReference>
<keyword evidence="5 6" id="KW-0472">Membrane</keyword>
<gene>
    <name evidence="8" type="ORF">OXH18_10220</name>
</gene>
<dbReference type="Gene3D" id="1.20.1250.20">
    <property type="entry name" value="MFS general substrate transporter like domains"/>
    <property type="match status" value="1"/>
</dbReference>
<dbReference type="InterPro" id="IPR036259">
    <property type="entry name" value="MFS_trans_sf"/>
</dbReference>
<feature type="transmembrane region" description="Helical" evidence="6">
    <location>
        <begin position="264"/>
        <end position="284"/>
    </location>
</feature>
<dbReference type="InterPro" id="IPR011701">
    <property type="entry name" value="MFS"/>
</dbReference>
<feature type="transmembrane region" description="Helical" evidence="6">
    <location>
        <begin position="152"/>
        <end position="175"/>
    </location>
</feature>
<reference evidence="8" key="1">
    <citation type="submission" date="2022-12" db="EMBL/GenBank/DDBJ databases">
        <title>Polyphasic identification of a Novel Hot-Spring Cyanobacterium Ocullathermofonsia sinensis gen nov. sp. nov. and Genomic Insights on its Adaptations to the Thermal Habitat.</title>
        <authorList>
            <person name="Daroch M."/>
            <person name="Tang J."/>
            <person name="Jiang Y."/>
        </authorList>
    </citation>
    <scope>NUCLEOTIDE SEQUENCE</scope>
    <source>
        <strain evidence="8">PKUAC-SCTA174</strain>
    </source>
</reference>
<proteinExistence type="predicted"/>
<dbReference type="KEGG" id="tsin:OXH18_10220"/>
<feature type="transmembrane region" description="Helical" evidence="6">
    <location>
        <begin position="67"/>
        <end position="87"/>
    </location>
</feature>
<evidence type="ECO:0000256" key="5">
    <source>
        <dbReference type="ARBA" id="ARBA00023136"/>
    </source>
</evidence>
<dbReference type="RefSeq" id="WP_268612634.1">
    <property type="nucleotide sequence ID" value="NZ_CP113797.1"/>
</dbReference>
<feature type="transmembrane region" description="Helical" evidence="6">
    <location>
        <begin position="230"/>
        <end position="252"/>
    </location>
</feature>
<accession>A0A9E8ZIC6</accession>
<dbReference type="Proteomes" id="UP001163152">
    <property type="component" value="Chromosome"/>
</dbReference>
<evidence type="ECO:0000313" key="8">
    <source>
        <dbReference type="EMBL" id="WAL62339.1"/>
    </source>
</evidence>
<evidence type="ECO:0000256" key="2">
    <source>
        <dbReference type="ARBA" id="ARBA00022475"/>
    </source>
</evidence>
<comment type="subcellular location">
    <subcellularLocation>
        <location evidence="1">Cell membrane</location>
        <topology evidence="1">Multi-pass membrane protein</topology>
    </subcellularLocation>
</comment>
<evidence type="ECO:0000256" key="4">
    <source>
        <dbReference type="ARBA" id="ARBA00022989"/>
    </source>
</evidence>
<feature type="transmembrane region" description="Helical" evidence="6">
    <location>
        <begin position="385"/>
        <end position="404"/>
    </location>
</feature>
<feature type="transmembrane region" description="Helical" evidence="6">
    <location>
        <begin position="94"/>
        <end position="113"/>
    </location>
</feature>
<organism evidence="8 9">
    <name type="scientific">Thermocoleostomius sinensis A174</name>
    <dbReference type="NCBI Taxonomy" id="2016057"/>
    <lineage>
        <taxon>Bacteria</taxon>
        <taxon>Bacillati</taxon>
        <taxon>Cyanobacteriota</taxon>
        <taxon>Cyanophyceae</taxon>
        <taxon>Oculatellales</taxon>
        <taxon>Oculatellaceae</taxon>
        <taxon>Thermocoleostomius</taxon>
    </lineage>
</organism>
<evidence type="ECO:0000313" key="9">
    <source>
        <dbReference type="Proteomes" id="UP001163152"/>
    </source>
</evidence>
<feature type="transmembrane region" description="Helical" evidence="6">
    <location>
        <begin position="352"/>
        <end position="373"/>
    </location>
</feature>
<evidence type="ECO:0000256" key="1">
    <source>
        <dbReference type="ARBA" id="ARBA00004651"/>
    </source>
</evidence>